<dbReference type="Proteomes" id="UP000886595">
    <property type="component" value="Unassembled WGS sequence"/>
</dbReference>
<dbReference type="GO" id="GO:0016020">
    <property type="term" value="C:membrane"/>
    <property type="evidence" value="ECO:0007669"/>
    <property type="project" value="UniProtKB-SubCell"/>
</dbReference>
<dbReference type="AlphaFoldDB" id="A0A8X7Q8Q7"/>
<dbReference type="OrthoDB" id="191334at2759"/>
<keyword evidence="5" id="KW-0325">Glycoprotein</keyword>
<evidence type="ECO:0000256" key="1">
    <source>
        <dbReference type="ARBA" id="ARBA00004606"/>
    </source>
</evidence>
<dbReference type="PANTHER" id="PTHR31042">
    <property type="entry name" value="CORE-2/I-BRANCHING BETA-1,6-N-ACETYLGLUCOSAMINYLTRANSFERASE FAMILY PROTEIN-RELATED"/>
    <property type="match status" value="1"/>
</dbReference>
<sequence>MSLLRLFETVSDDRVVKVNETGTRLKYKPWFTIARFVIRTEILSEEVTWGRVSMVDAEKRLLVSALEDPDNQHFVLLSESCILLTTPIDILVFLCP</sequence>
<keyword evidence="4" id="KW-0472">Membrane</keyword>
<proteinExistence type="predicted"/>
<evidence type="ECO:0000256" key="4">
    <source>
        <dbReference type="ARBA" id="ARBA00023136"/>
    </source>
</evidence>
<dbReference type="InterPro" id="IPR003406">
    <property type="entry name" value="Glyco_trans_14"/>
</dbReference>
<dbReference type="InterPro" id="IPR044174">
    <property type="entry name" value="BC10-like"/>
</dbReference>
<keyword evidence="2" id="KW-0328">Glycosyltransferase</keyword>
<dbReference type="EMBL" id="JAAMPC010000014">
    <property type="protein sequence ID" value="KAG2263628.1"/>
    <property type="molecule type" value="Genomic_DNA"/>
</dbReference>
<keyword evidence="7" id="KW-1185">Reference proteome</keyword>
<evidence type="ECO:0000313" key="7">
    <source>
        <dbReference type="Proteomes" id="UP000886595"/>
    </source>
</evidence>
<evidence type="ECO:0000313" key="6">
    <source>
        <dbReference type="EMBL" id="KAG2263628.1"/>
    </source>
</evidence>
<accession>A0A8X7Q8Q7</accession>
<dbReference type="GO" id="GO:0016757">
    <property type="term" value="F:glycosyltransferase activity"/>
    <property type="evidence" value="ECO:0007669"/>
    <property type="project" value="UniProtKB-KW"/>
</dbReference>
<organism evidence="6 7">
    <name type="scientific">Brassica carinata</name>
    <name type="common">Ethiopian mustard</name>
    <name type="synonym">Abyssinian cabbage</name>
    <dbReference type="NCBI Taxonomy" id="52824"/>
    <lineage>
        <taxon>Eukaryota</taxon>
        <taxon>Viridiplantae</taxon>
        <taxon>Streptophyta</taxon>
        <taxon>Embryophyta</taxon>
        <taxon>Tracheophyta</taxon>
        <taxon>Spermatophyta</taxon>
        <taxon>Magnoliopsida</taxon>
        <taxon>eudicotyledons</taxon>
        <taxon>Gunneridae</taxon>
        <taxon>Pentapetalae</taxon>
        <taxon>rosids</taxon>
        <taxon>malvids</taxon>
        <taxon>Brassicales</taxon>
        <taxon>Brassicaceae</taxon>
        <taxon>Brassiceae</taxon>
        <taxon>Brassica</taxon>
    </lineage>
</organism>
<evidence type="ECO:0000256" key="2">
    <source>
        <dbReference type="ARBA" id="ARBA00022676"/>
    </source>
</evidence>
<dbReference type="Pfam" id="PF02485">
    <property type="entry name" value="Branch"/>
    <property type="match status" value="1"/>
</dbReference>
<reference evidence="6 7" key="1">
    <citation type="submission" date="2020-02" db="EMBL/GenBank/DDBJ databases">
        <authorList>
            <person name="Ma Q."/>
            <person name="Huang Y."/>
            <person name="Song X."/>
            <person name="Pei D."/>
        </authorList>
    </citation>
    <scope>NUCLEOTIDE SEQUENCE [LARGE SCALE GENOMIC DNA]</scope>
    <source>
        <strain evidence="6">Sxm20200214</strain>
        <tissue evidence="6">Leaf</tissue>
    </source>
</reference>
<comment type="caution">
    <text evidence="6">The sequence shown here is derived from an EMBL/GenBank/DDBJ whole genome shotgun (WGS) entry which is preliminary data.</text>
</comment>
<dbReference type="PANTHER" id="PTHR31042:SF69">
    <property type="entry name" value="(RAPE) HYPOTHETICAL PROTEIN"/>
    <property type="match status" value="1"/>
</dbReference>
<name>A0A8X7Q8Q7_BRACI</name>
<comment type="subcellular location">
    <subcellularLocation>
        <location evidence="1">Membrane</location>
        <topology evidence="1">Single-pass type II membrane protein</topology>
    </subcellularLocation>
</comment>
<evidence type="ECO:0000256" key="3">
    <source>
        <dbReference type="ARBA" id="ARBA00022679"/>
    </source>
</evidence>
<keyword evidence="3" id="KW-0808">Transferase</keyword>
<gene>
    <name evidence="6" type="ORF">Bca52824_070707</name>
</gene>
<protein>
    <submittedName>
        <fullName evidence="6">Uncharacterized protein</fullName>
    </submittedName>
</protein>
<evidence type="ECO:0000256" key="5">
    <source>
        <dbReference type="ARBA" id="ARBA00023180"/>
    </source>
</evidence>